<dbReference type="Proteomes" id="UP000242770">
    <property type="component" value="Unassembled WGS sequence"/>
</dbReference>
<accession>A0A0F7S6T2</accession>
<gene>
    <name evidence="2" type="primary">SSCI11910.1</name>
</gene>
<dbReference type="AlphaFoldDB" id="A0A0F7S6T2"/>
<evidence type="ECO:0000313" key="3">
    <source>
        <dbReference type="Proteomes" id="UP000242770"/>
    </source>
</evidence>
<evidence type="ECO:0000313" key="2">
    <source>
        <dbReference type="EMBL" id="CDW96558.1"/>
    </source>
</evidence>
<reference evidence="3" key="1">
    <citation type="submission" date="2014-06" db="EMBL/GenBank/DDBJ databases">
        <authorList>
            <person name="Berkman P.J."/>
        </authorList>
    </citation>
    <scope>NUCLEOTIDE SEQUENCE [LARGE SCALE GENOMIC DNA]</scope>
</reference>
<sequence length="111" mass="12321">MLKYGWNRTSSQGPQDQLNTSSCHPPPQPNTTIVEPLFDSTDHPACHGSMQASLTAWESMLLTYPNRNFISQLLGVIQHNTHLGYSGPLHNSSRYACVKNLPMDTTSISHI</sequence>
<feature type="region of interest" description="Disordered" evidence="1">
    <location>
        <begin position="1"/>
        <end position="38"/>
    </location>
</feature>
<evidence type="ECO:0000256" key="1">
    <source>
        <dbReference type="SAM" id="MobiDB-lite"/>
    </source>
</evidence>
<proteinExistence type="predicted"/>
<name>A0A0F7S6T2_9BASI</name>
<feature type="compositionally biased region" description="Polar residues" evidence="1">
    <location>
        <begin position="7"/>
        <end position="23"/>
    </location>
</feature>
<organism evidence="2 3">
    <name type="scientific">Sporisorium scitamineum</name>
    <dbReference type="NCBI Taxonomy" id="49012"/>
    <lineage>
        <taxon>Eukaryota</taxon>
        <taxon>Fungi</taxon>
        <taxon>Dikarya</taxon>
        <taxon>Basidiomycota</taxon>
        <taxon>Ustilaginomycotina</taxon>
        <taxon>Ustilaginomycetes</taxon>
        <taxon>Ustilaginales</taxon>
        <taxon>Ustilaginaceae</taxon>
        <taxon>Sporisorium</taxon>
    </lineage>
</organism>
<protein>
    <submittedName>
        <fullName evidence="2">Uncharacterized protein</fullName>
    </submittedName>
</protein>
<keyword evidence="3" id="KW-1185">Reference proteome</keyword>
<dbReference type="EMBL" id="CCFA01000612">
    <property type="protein sequence ID" value="CDW96558.1"/>
    <property type="molecule type" value="Genomic_DNA"/>
</dbReference>